<reference evidence="2" key="1">
    <citation type="submission" date="2020-11" db="EMBL/GenBank/DDBJ databases">
        <authorList>
            <person name="Tran Van P."/>
        </authorList>
    </citation>
    <scope>NUCLEOTIDE SEQUENCE</scope>
</reference>
<organism evidence="2">
    <name type="scientific">Timema monikensis</name>
    <dbReference type="NCBI Taxonomy" id="170555"/>
    <lineage>
        <taxon>Eukaryota</taxon>
        <taxon>Metazoa</taxon>
        <taxon>Ecdysozoa</taxon>
        <taxon>Arthropoda</taxon>
        <taxon>Hexapoda</taxon>
        <taxon>Insecta</taxon>
        <taxon>Pterygota</taxon>
        <taxon>Neoptera</taxon>
        <taxon>Polyneoptera</taxon>
        <taxon>Phasmatodea</taxon>
        <taxon>Timematodea</taxon>
        <taxon>Timematoidea</taxon>
        <taxon>Timematidae</taxon>
        <taxon>Timema</taxon>
    </lineage>
</organism>
<accession>A0A7R9DZ72</accession>
<gene>
    <name evidence="2" type="ORF">TMSB3V08_LOCUS279</name>
</gene>
<sequence>MCNVLSEVKEGFVNQINLCRDRELNPGRQHRRSEPAFAWRESGKPFRNPPPPSSSDRDSNLNLPVLSSQAQHETSALANYVTEAVLMISIKSDSSRSHDLTYEHVKIV</sequence>
<dbReference type="EMBL" id="OB792663">
    <property type="protein sequence ID" value="CAD7423288.1"/>
    <property type="molecule type" value="Genomic_DNA"/>
</dbReference>
<protein>
    <submittedName>
        <fullName evidence="2">Uncharacterized protein</fullName>
    </submittedName>
</protein>
<proteinExistence type="predicted"/>
<evidence type="ECO:0000256" key="1">
    <source>
        <dbReference type="SAM" id="MobiDB-lite"/>
    </source>
</evidence>
<feature type="region of interest" description="Disordered" evidence="1">
    <location>
        <begin position="23"/>
        <end position="63"/>
    </location>
</feature>
<dbReference type="AlphaFoldDB" id="A0A7R9DZ72"/>
<name>A0A7R9DZ72_9NEOP</name>
<evidence type="ECO:0000313" key="2">
    <source>
        <dbReference type="EMBL" id="CAD7423288.1"/>
    </source>
</evidence>